<feature type="transmembrane region" description="Helical" evidence="6">
    <location>
        <begin position="511"/>
        <end position="528"/>
    </location>
</feature>
<dbReference type="InterPro" id="IPR050545">
    <property type="entry name" value="Mycobact_MmpL"/>
</dbReference>
<sequence length="695" mass="74857">MIQNRFKVLSLWLILTSLGTFAAIDLDQHLTTSLTVPGSESAKAEEMLATGFNENTEGTFTVLLNFKNASPEEISAFESQIADASWVIPKSRVSLQRAIGGVLITNISTPNNLNEAAKYTRDLRQELRKLGLANAQVTGPPAIKSDVSPVMSDDLKRGQLFAIVVAFIVLILLLGISFQILIPFAFALATISTTLGLVYLIAQKYLMVLYIPNIVELIGFGLALDYSLLIAHRYRGSIRTLKNVDLAISKTMNTAGRTVVISGLIVATGMTSLLLVPIPFVRSLGIAGALIPLVSIFAALTLQPALLSYLGSHGNRFWKFGGMWDRGRKSTSIVARITALVIRRPKAVFVLSISTLTILILPIFALSLTPSSMSALPSNLESSAALNWASDRAGAGATTPIAIIMDLGSPRAATSAENISARKDLVESLASNKEVFTVAGGENQPYVDETGRYLRILIISRSEFGSAKSQSLVNEIRVKYLPESNFDKSIPIYVGGAGAQGVDLVSKLKSALPAIVLLTLIFAYLLLVRAFRSVILPLKAIVLDLLTTAVSYAAIVAVVQYGFASSILHTYKLPQIEAWVLVFVFAVLFGLTMDYEVFIVSRIREAKERGLNNSDAVAEGITETVGVITAAALIMFAALIGLVGGHFAGLQELGLGLAVGVIIDATVVRMFLLPSAMILLGRWNWWAPKFLTSQR</sequence>
<evidence type="ECO:0000313" key="8">
    <source>
        <dbReference type="EMBL" id="CAB4758173.1"/>
    </source>
</evidence>
<dbReference type="GO" id="GO:0005886">
    <property type="term" value="C:plasma membrane"/>
    <property type="evidence" value="ECO:0007669"/>
    <property type="project" value="UniProtKB-SubCell"/>
</dbReference>
<evidence type="ECO:0000256" key="2">
    <source>
        <dbReference type="ARBA" id="ARBA00022475"/>
    </source>
</evidence>
<dbReference type="EMBL" id="CAEZZJ010000061">
    <property type="protein sequence ID" value="CAB4758173.1"/>
    <property type="molecule type" value="Genomic_DNA"/>
</dbReference>
<evidence type="ECO:0000259" key="7">
    <source>
        <dbReference type="PROSITE" id="PS50156"/>
    </source>
</evidence>
<feature type="transmembrane region" description="Helical" evidence="6">
    <location>
        <begin position="286"/>
        <end position="310"/>
    </location>
</feature>
<dbReference type="InterPro" id="IPR000731">
    <property type="entry name" value="SSD"/>
</dbReference>
<proteinExistence type="predicted"/>
<keyword evidence="3 6" id="KW-0812">Transmembrane</keyword>
<dbReference type="PANTHER" id="PTHR33406">
    <property type="entry name" value="MEMBRANE PROTEIN MJ1562-RELATED"/>
    <property type="match status" value="1"/>
</dbReference>
<feature type="transmembrane region" description="Helical" evidence="6">
    <location>
        <begin position="655"/>
        <end position="680"/>
    </location>
</feature>
<feature type="domain" description="SSD" evidence="7">
    <location>
        <begin position="188"/>
        <end position="309"/>
    </location>
</feature>
<dbReference type="SUPFAM" id="SSF82866">
    <property type="entry name" value="Multidrug efflux transporter AcrB transmembrane domain"/>
    <property type="match status" value="2"/>
</dbReference>
<evidence type="ECO:0000256" key="3">
    <source>
        <dbReference type="ARBA" id="ARBA00022692"/>
    </source>
</evidence>
<feature type="transmembrane region" description="Helical" evidence="6">
    <location>
        <begin position="347"/>
        <end position="368"/>
    </location>
</feature>
<dbReference type="Pfam" id="PF03176">
    <property type="entry name" value="MMPL"/>
    <property type="match status" value="2"/>
</dbReference>
<feature type="transmembrane region" description="Helical" evidence="6">
    <location>
        <begin position="208"/>
        <end position="229"/>
    </location>
</feature>
<feature type="transmembrane region" description="Helical" evidence="6">
    <location>
        <begin position="621"/>
        <end position="643"/>
    </location>
</feature>
<comment type="subcellular location">
    <subcellularLocation>
        <location evidence="1">Cell membrane</location>
        <topology evidence="1">Multi-pass membrane protein</topology>
    </subcellularLocation>
</comment>
<feature type="transmembrane region" description="Helical" evidence="6">
    <location>
        <begin position="158"/>
        <end position="176"/>
    </location>
</feature>
<gene>
    <name evidence="8" type="ORF">UFOPK2852_00625</name>
</gene>
<dbReference type="PROSITE" id="PS50156">
    <property type="entry name" value="SSD"/>
    <property type="match status" value="1"/>
</dbReference>
<name>A0A6J6UHK6_9ZZZZ</name>
<organism evidence="8">
    <name type="scientific">freshwater metagenome</name>
    <dbReference type="NCBI Taxonomy" id="449393"/>
    <lineage>
        <taxon>unclassified sequences</taxon>
        <taxon>metagenomes</taxon>
        <taxon>ecological metagenomes</taxon>
    </lineage>
</organism>
<dbReference type="AlphaFoldDB" id="A0A6J6UHK6"/>
<evidence type="ECO:0000256" key="5">
    <source>
        <dbReference type="ARBA" id="ARBA00023136"/>
    </source>
</evidence>
<evidence type="ECO:0000256" key="1">
    <source>
        <dbReference type="ARBA" id="ARBA00004651"/>
    </source>
</evidence>
<dbReference type="InterPro" id="IPR004869">
    <property type="entry name" value="MMPL_dom"/>
</dbReference>
<dbReference type="Gene3D" id="1.20.1640.10">
    <property type="entry name" value="Multidrug efflux transporter AcrB transmembrane domain"/>
    <property type="match status" value="2"/>
</dbReference>
<accession>A0A6J6UHK6</accession>
<evidence type="ECO:0000256" key="6">
    <source>
        <dbReference type="SAM" id="Phobius"/>
    </source>
</evidence>
<keyword evidence="4 6" id="KW-1133">Transmembrane helix</keyword>
<protein>
    <submittedName>
        <fullName evidence="8">Unannotated protein</fullName>
    </submittedName>
</protein>
<evidence type="ECO:0000256" key="4">
    <source>
        <dbReference type="ARBA" id="ARBA00022989"/>
    </source>
</evidence>
<feature type="transmembrane region" description="Helical" evidence="6">
    <location>
        <begin position="578"/>
        <end position="600"/>
    </location>
</feature>
<dbReference type="PANTHER" id="PTHR33406:SF13">
    <property type="entry name" value="MEMBRANE PROTEIN YDFJ"/>
    <property type="match status" value="1"/>
</dbReference>
<reference evidence="8" key="1">
    <citation type="submission" date="2020-05" db="EMBL/GenBank/DDBJ databases">
        <authorList>
            <person name="Chiriac C."/>
            <person name="Salcher M."/>
            <person name="Ghai R."/>
            <person name="Kavagutti S V."/>
        </authorList>
    </citation>
    <scope>NUCLEOTIDE SEQUENCE</scope>
</reference>
<keyword evidence="5 6" id="KW-0472">Membrane</keyword>
<feature type="transmembrane region" description="Helical" evidence="6">
    <location>
        <begin position="540"/>
        <end position="563"/>
    </location>
</feature>
<feature type="transmembrane region" description="Helical" evidence="6">
    <location>
        <begin position="259"/>
        <end position="280"/>
    </location>
</feature>
<keyword evidence="2" id="KW-1003">Cell membrane</keyword>